<sequence>MSNNYLTDTKAIADRFKRSASKRQRKHNKDGVHKNLDKDTTNDVTRTESRNNTGVTRVWIKDEQIFIKYVPERRRNFPKCSHSHETKYHERKLKHPFYKNSQRIDEMLYEKKTTKNVKAIEQNTKDNTNLNKVKNVNRKGKKLTDKDNVYDIIEDIVCDEQDKRIGYSPNETDFNKNIFMSTPPAYRITLIVSTLMSPISVTEMPQRKYTPVERPGHRRLMQVDDEEDKEDLVYEDLKEVLEDEGQSQDDIDKQVERNKRDDKFDPEPLTNPSRYSAQNTHNINWKGPMPLYPDEINAAIKQMTIQNMNQFPLDTKDMKSEKERAGKDVSDTEYIENYADNKYNKMLKMAQAYSDYGVLYGKKDRSETMKDSDENGQYNKLKPYINKESLLDRFFRRSKKGSYEGFSFQRKQGETKDKEEFMKSLTKHIKFIKNPNKNDNCKKLNEISKETHYYVTPDNEKQTGNAIFTWKKGSRSLKSIEVPDNVNETDEVIHPLIDGNNSGSNDNKISFSTDGMLSLISVLSDWLISLPYLSSNDKIEESKKNISDSNQNSRYNATKIKAGKILRNVNDTQDDFNYPSYDSETVDNIGHRSRVLMSIEDKRKVNRMPVKNDLVHTSTETDSIIPVALVLVKNDKENITKHKDTHVSNNIQLKNENKTIVKRNAEHRQSVFWNDLYDDEYGVKIDYTENIRDKHSAKKGQNVVRQSRDWFQNRFKNFTSRFKVKFLNKSPILSKNTTASPSTSVNAPKRPVRQTSDNADADIKKSFADLTENMKKVCQEAVRAVQDTKNIEVREEKKEDGAATSLMQQLVRLMTDLVDIQVQQKNCAKLPSDLYKFLEWLTVPQDTNADVDEVFPGQSYTIDDSANRYEKSTYPSYDVTLTEDTHQEDRTECLGTIRAVQDLIQQYEGMSDEDKSKMTGVKEYLENQLKFLNRKLNGSAETNLYELHTEHRGKVI</sequence>
<feature type="compositionally biased region" description="Polar residues" evidence="1">
    <location>
        <begin position="733"/>
        <end position="746"/>
    </location>
</feature>
<feature type="region of interest" description="Disordered" evidence="1">
    <location>
        <begin position="18"/>
        <end position="51"/>
    </location>
</feature>
<gene>
    <name evidence="3" type="primary">LOC135194219</name>
</gene>
<reference evidence="3" key="1">
    <citation type="submission" date="2025-08" db="UniProtKB">
        <authorList>
            <consortium name="RefSeq"/>
        </authorList>
    </citation>
    <scope>IDENTIFICATION</scope>
    <source>
        <tissue evidence="3">Whole body</tissue>
    </source>
</reference>
<dbReference type="GeneID" id="135194219"/>
<dbReference type="Proteomes" id="UP001652626">
    <property type="component" value="Chromosome 28"/>
</dbReference>
<feature type="compositionally biased region" description="Basic residues" evidence="1">
    <location>
        <begin position="18"/>
        <end position="28"/>
    </location>
</feature>
<organism evidence="2 3">
    <name type="scientific">Vanessa tameamea</name>
    <name type="common">Kamehameha butterfly</name>
    <dbReference type="NCBI Taxonomy" id="334116"/>
    <lineage>
        <taxon>Eukaryota</taxon>
        <taxon>Metazoa</taxon>
        <taxon>Ecdysozoa</taxon>
        <taxon>Arthropoda</taxon>
        <taxon>Hexapoda</taxon>
        <taxon>Insecta</taxon>
        <taxon>Pterygota</taxon>
        <taxon>Neoptera</taxon>
        <taxon>Endopterygota</taxon>
        <taxon>Lepidoptera</taxon>
        <taxon>Glossata</taxon>
        <taxon>Ditrysia</taxon>
        <taxon>Papilionoidea</taxon>
        <taxon>Nymphalidae</taxon>
        <taxon>Nymphalinae</taxon>
        <taxon>Vanessa</taxon>
    </lineage>
</organism>
<dbReference type="RefSeq" id="XP_064075473.1">
    <property type="nucleotide sequence ID" value="XM_064219403.1"/>
</dbReference>
<feature type="compositionally biased region" description="Polar residues" evidence="1">
    <location>
        <begin position="270"/>
        <end position="283"/>
    </location>
</feature>
<accession>A0ABM4AVZ5</accession>
<protein>
    <submittedName>
        <fullName evidence="3">Uncharacterized protein LOC135194219</fullName>
    </submittedName>
</protein>
<evidence type="ECO:0000313" key="2">
    <source>
        <dbReference type="Proteomes" id="UP001652626"/>
    </source>
</evidence>
<evidence type="ECO:0000313" key="3">
    <source>
        <dbReference type="RefSeq" id="XP_064075473.1"/>
    </source>
</evidence>
<keyword evidence="2" id="KW-1185">Reference proteome</keyword>
<feature type="compositionally biased region" description="Basic and acidic residues" evidence="1">
    <location>
        <begin position="250"/>
        <end position="266"/>
    </location>
</feature>
<proteinExistence type="predicted"/>
<name>A0ABM4AVZ5_VANTA</name>
<feature type="compositionally biased region" description="Basic and acidic residues" evidence="1">
    <location>
        <begin position="29"/>
        <end position="49"/>
    </location>
</feature>
<feature type="region of interest" description="Disordered" evidence="1">
    <location>
        <begin position="733"/>
        <end position="758"/>
    </location>
</feature>
<evidence type="ECO:0000256" key="1">
    <source>
        <dbReference type="SAM" id="MobiDB-lite"/>
    </source>
</evidence>
<feature type="region of interest" description="Disordered" evidence="1">
    <location>
        <begin position="239"/>
        <end position="286"/>
    </location>
</feature>